<feature type="compositionally biased region" description="Polar residues" evidence="5">
    <location>
        <begin position="396"/>
        <end position="410"/>
    </location>
</feature>
<feature type="region of interest" description="Disordered" evidence="5">
    <location>
        <begin position="524"/>
        <end position="681"/>
    </location>
</feature>
<dbReference type="CDD" id="cd17680">
    <property type="entry name" value="RUN_PLEKHM2"/>
    <property type="match status" value="1"/>
</dbReference>
<name>A0ABM0K156_APLCA</name>
<evidence type="ECO:0000256" key="4">
    <source>
        <dbReference type="ARBA" id="ARBA00023228"/>
    </source>
</evidence>
<evidence type="ECO:0000256" key="2">
    <source>
        <dbReference type="ARBA" id="ARBA00004656"/>
    </source>
</evidence>
<dbReference type="PANTHER" id="PTHR46556:SF1">
    <property type="entry name" value="PLECKSTRIN HOMOLOGY DOMAIN-CONTAINING FAMILY M MEMBER 2"/>
    <property type="match status" value="1"/>
</dbReference>
<dbReference type="Proteomes" id="UP000694888">
    <property type="component" value="Unplaced"/>
</dbReference>
<feature type="region of interest" description="Disordered" evidence="5">
    <location>
        <begin position="212"/>
        <end position="233"/>
    </location>
</feature>
<protein>
    <submittedName>
        <fullName evidence="9 10">Pleckstrin homology domain-containing family M member 2</fullName>
    </submittedName>
</protein>
<feature type="compositionally biased region" description="Basic and acidic residues" evidence="5">
    <location>
        <begin position="655"/>
        <end position="668"/>
    </location>
</feature>
<dbReference type="SUPFAM" id="SSF140741">
    <property type="entry name" value="RUN domain-like"/>
    <property type="match status" value="1"/>
</dbReference>
<evidence type="ECO:0000256" key="1">
    <source>
        <dbReference type="ARBA" id="ARBA00004496"/>
    </source>
</evidence>
<evidence type="ECO:0000256" key="3">
    <source>
        <dbReference type="ARBA" id="ARBA00022490"/>
    </source>
</evidence>
<proteinExistence type="predicted"/>
<dbReference type="InterPro" id="IPR057288">
    <property type="entry name" value="PH_PLEKHM2"/>
</dbReference>
<dbReference type="InterPro" id="IPR047327">
    <property type="entry name" value="RUN_PLEKHM2"/>
</dbReference>
<reference evidence="9 10" key="1">
    <citation type="submission" date="2025-05" db="UniProtKB">
        <authorList>
            <consortium name="RefSeq"/>
        </authorList>
    </citation>
    <scope>IDENTIFICATION</scope>
</reference>
<dbReference type="GeneID" id="101849318"/>
<accession>A0ABM0K156</accession>
<feature type="compositionally biased region" description="Polar residues" evidence="5">
    <location>
        <begin position="212"/>
        <end position="226"/>
    </location>
</feature>
<dbReference type="PROSITE" id="PS50003">
    <property type="entry name" value="PH_DOMAIN"/>
    <property type="match status" value="1"/>
</dbReference>
<dbReference type="Pfam" id="PF23142">
    <property type="entry name" value="PH_PLEKHM2"/>
    <property type="match status" value="1"/>
</dbReference>
<feature type="compositionally biased region" description="Polar residues" evidence="5">
    <location>
        <begin position="469"/>
        <end position="478"/>
    </location>
</feature>
<dbReference type="SMART" id="SM00593">
    <property type="entry name" value="RUN"/>
    <property type="match status" value="1"/>
</dbReference>
<feature type="domain" description="PH" evidence="6">
    <location>
        <begin position="902"/>
        <end position="1003"/>
    </location>
</feature>
<feature type="compositionally biased region" description="Basic residues" evidence="5">
    <location>
        <begin position="338"/>
        <end position="355"/>
    </location>
</feature>
<dbReference type="PROSITE" id="PS50826">
    <property type="entry name" value="RUN"/>
    <property type="match status" value="1"/>
</dbReference>
<sequence length="1137" mass="124526">MARPADRMRLKDRIIDNISKAIKGIQELLYYQSKDPVVAGSQTENNVLTLGNGDRACHKLCENLDHALLHGLKNVTHGYWRMVKQLSHKGMVKEIEYLTNVTTDLGKGRAWLYASLNEGLLESYVRLLGENEKLVKKFYAKDALMLDGDRMNVMLTLVSGLDFVVFRLEYDLPYLDLSAYPPRSRTDSELEGDIRSTLPPVLRSDSFRSSSEVAVASSPDSTTQLPSDSDSTSAASLDFLSHADNSHMRVSMASVDSGFPADGTMGNFPFANARQRSVTPTDAHLFKERSATPTDAASVSSFGSAGDPDRHQRLESIRPGVEEDADGADDSLEVIRVIKKGKNGSGKGKKKKQSSVKKQGSQNGVGGSVPSDTPGSLLSQSMDARRLSETGDKSRASSVSKTNPSTNNGAQEDAVKNFVVSSGRDVSPSSASSPSPDADAEKVNAAADAESSRLPQFDSGVDICGLTGQRLSSGSSPSAERGDNAVAAVTTSSRVGDSAVTRDNPTTSHRSALAEIESKIAEMCNGYPGSSQDKMPGGGGENNVNRTKQATPRHEANGYTRHTGGVMSTDPFAPQFGSDNIDGSTNRASPHLPSQLNAVSSSSSAQHSQQGRDAAHSKTAGSVSSHDGKAGDRQGKKQEVLSDQDDDFDFYSSHSADRETPKDTDKSSKGGNKSEMTTLQESSQLQDYMDYILKGSDSPEAVSSHPVVEKVEEPELYLSLDNNTKLHVMLEIFTQEDEHFIKMFVTRENHTEGEIQPIFVLVSDHCLYLLRYKRENRKFLLHSHAKLTDLIFISTGLNDQTMNIESRESKRQKQRFWLTPGHQALTQAIQACLTEAVKFANEHIVSVRSRFSTGSEVPLQKIALRKYISKELSCEAQDVTVGDYSLVFWEDPASSESQTMDGVSREGTLLLRVQDPFKGYVWKPVYCKLRNGMLCVYNNKGDPRPTWYLGLGGDQCIGCRVTTVADRQHCLELVLSDGPSWLLSAATESEISYWRHSFCLAVSTGMEPQNTVSKSLVPCCLVLACGTLLMCHEDLQTKFFRTLGRAKVEDITAIAMDEKDPTYCVVEFESQESGVTSVQWVFYFASAADLDRHRAALSEAWKEIFMVELPVVSLDNVSLEQLCQNHAQQLRRSLTLS</sequence>
<feature type="compositionally biased region" description="Polar residues" evidence="5">
    <location>
        <begin position="370"/>
        <end position="382"/>
    </location>
</feature>
<dbReference type="RefSeq" id="XP_005106323.2">
    <property type="nucleotide sequence ID" value="XM_005106266.3"/>
</dbReference>
<feature type="compositionally biased region" description="Polar residues" evidence="5">
    <location>
        <begin position="489"/>
        <end position="510"/>
    </location>
</feature>
<dbReference type="InterPro" id="IPR053015">
    <property type="entry name" value="PH_domain-containing_M2"/>
</dbReference>
<evidence type="ECO:0000259" key="6">
    <source>
        <dbReference type="PROSITE" id="PS50003"/>
    </source>
</evidence>
<dbReference type="RefSeq" id="XP_005106324.1">
    <property type="nucleotide sequence ID" value="XM_005106267.3"/>
</dbReference>
<feature type="compositionally biased region" description="Basic and acidic residues" evidence="5">
    <location>
        <begin position="383"/>
        <end position="395"/>
    </location>
</feature>
<dbReference type="InterPro" id="IPR004012">
    <property type="entry name" value="Run_dom"/>
</dbReference>
<evidence type="ECO:0000313" key="8">
    <source>
        <dbReference type="Proteomes" id="UP000694888"/>
    </source>
</evidence>
<keyword evidence="4" id="KW-0458">Lysosome</keyword>
<dbReference type="InterPro" id="IPR001849">
    <property type="entry name" value="PH_domain"/>
</dbReference>
<keyword evidence="8" id="KW-1185">Reference proteome</keyword>
<feature type="compositionally biased region" description="Basic and acidic residues" evidence="5">
    <location>
        <begin position="626"/>
        <end position="640"/>
    </location>
</feature>
<feature type="compositionally biased region" description="Polar residues" evidence="5">
    <location>
        <begin position="577"/>
        <end position="588"/>
    </location>
</feature>
<feature type="domain" description="RUN" evidence="7">
    <location>
        <begin position="51"/>
        <end position="173"/>
    </location>
</feature>
<keyword evidence="3" id="KW-0963">Cytoplasm</keyword>
<feature type="region of interest" description="Disordered" evidence="5">
    <location>
        <begin position="338"/>
        <end position="510"/>
    </location>
</feature>
<dbReference type="InterPro" id="IPR011993">
    <property type="entry name" value="PH-like_dom_sf"/>
</dbReference>
<dbReference type="Pfam" id="PF00169">
    <property type="entry name" value="PH"/>
    <property type="match status" value="1"/>
</dbReference>
<feature type="compositionally biased region" description="Low complexity" evidence="5">
    <location>
        <begin position="419"/>
        <end position="449"/>
    </location>
</feature>
<feature type="compositionally biased region" description="Polar residues" evidence="5">
    <location>
        <begin position="669"/>
        <end position="681"/>
    </location>
</feature>
<dbReference type="Gene3D" id="1.20.58.900">
    <property type="match status" value="1"/>
</dbReference>
<comment type="subcellular location">
    <subcellularLocation>
        <location evidence="1">Cytoplasm</location>
    </subcellularLocation>
    <subcellularLocation>
        <location evidence="2">Lysosome membrane</location>
    </subcellularLocation>
</comment>
<dbReference type="InterPro" id="IPR037213">
    <property type="entry name" value="Run_dom_sf"/>
</dbReference>
<dbReference type="Pfam" id="PF02759">
    <property type="entry name" value="RUN"/>
    <property type="match status" value="1"/>
</dbReference>
<evidence type="ECO:0000259" key="7">
    <source>
        <dbReference type="PROSITE" id="PS50826"/>
    </source>
</evidence>
<dbReference type="SMART" id="SM00233">
    <property type="entry name" value="PH"/>
    <property type="match status" value="1"/>
</dbReference>
<dbReference type="SUPFAM" id="SSF50729">
    <property type="entry name" value="PH domain-like"/>
    <property type="match status" value="1"/>
</dbReference>
<organism evidence="8 10">
    <name type="scientific">Aplysia californica</name>
    <name type="common">California sea hare</name>
    <dbReference type="NCBI Taxonomy" id="6500"/>
    <lineage>
        <taxon>Eukaryota</taxon>
        <taxon>Metazoa</taxon>
        <taxon>Spiralia</taxon>
        <taxon>Lophotrochozoa</taxon>
        <taxon>Mollusca</taxon>
        <taxon>Gastropoda</taxon>
        <taxon>Heterobranchia</taxon>
        <taxon>Euthyneura</taxon>
        <taxon>Tectipleura</taxon>
        <taxon>Aplysiida</taxon>
        <taxon>Aplysioidea</taxon>
        <taxon>Aplysiidae</taxon>
        <taxon>Aplysia</taxon>
    </lineage>
</organism>
<evidence type="ECO:0000256" key="5">
    <source>
        <dbReference type="SAM" id="MobiDB-lite"/>
    </source>
</evidence>
<gene>
    <name evidence="9 10" type="primary">LOC101849318</name>
</gene>
<evidence type="ECO:0000313" key="9">
    <source>
        <dbReference type="RefSeq" id="XP_005106323.2"/>
    </source>
</evidence>
<evidence type="ECO:0000313" key="10">
    <source>
        <dbReference type="RefSeq" id="XP_005106324.1"/>
    </source>
</evidence>
<dbReference type="Gene3D" id="2.30.29.30">
    <property type="entry name" value="Pleckstrin-homology domain (PH domain)/Phosphotyrosine-binding domain (PTB)"/>
    <property type="match status" value="1"/>
</dbReference>
<feature type="compositionally biased region" description="Polar residues" evidence="5">
    <location>
        <begin position="291"/>
        <end position="303"/>
    </location>
</feature>
<feature type="region of interest" description="Disordered" evidence="5">
    <location>
        <begin position="288"/>
        <end position="312"/>
    </location>
</feature>
<feature type="compositionally biased region" description="Low complexity" evidence="5">
    <location>
        <begin position="594"/>
        <end position="609"/>
    </location>
</feature>
<dbReference type="PANTHER" id="PTHR46556">
    <property type="entry name" value="PLECKSTRIN HOMOLOGY DOMAIN-CONTAINING FAMILY M MEMBER 2"/>
    <property type="match status" value="1"/>
</dbReference>